<reference evidence="4" key="1">
    <citation type="submission" date="2018-05" db="EMBL/GenBank/DDBJ databases">
        <authorList>
            <person name="Lanie J.A."/>
            <person name="Ng W.-L."/>
            <person name="Kazmierczak K.M."/>
            <person name="Andrzejewski T.M."/>
            <person name="Davidsen T.M."/>
            <person name="Wayne K.J."/>
            <person name="Tettelin H."/>
            <person name="Glass J.I."/>
            <person name="Rusch D."/>
            <person name="Podicherti R."/>
            <person name="Tsui H.-C.T."/>
            <person name="Winkler M.E."/>
        </authorList>
    </citation>
    <scope>NUCLEOTIDE SEQUENCE</scope>
</reference>
<accession>A0A382SER0</accession>
<dbReference type="InterPro" id="IPR050535">
    <property type="entry name" value="DNA_Repair-Maintenance_Comp"/>
</dbReference>
<evidence type="ECO:0000256" key="1">
    <source>
        <dbReference type="ARBA" id="ARBA00022801"/>
    </source>
</evidence>
<feature type="domain" description="Calcineurin-like phosphoesterase" evidence="3">
    <location>
        <begin position="1"/>
        <end position="139"/>
    </location>
</feature>
<dbReference type="AlphaFoldDB" id="A0A382SER0"/>
<dbReference type="InterPro" id="IPR041796">
    <property type="entry name" value="Mre11_N"/>
</dbReference>
<evidence type="ECO:0000313" key="4">
    <source>
        <dbReference type="EMBL" id="SVD08333.1"/>
    </source>
</evidence>
<dbReference type="CDD" id="cd00840">
    <property type="entry name" value="MPP_Mre11_N"/>
    <property type="match status" value="1"/>
</dbReference>
<dbReference type="Pfam" id="PF00149">
    <property type="entry name" value="Metallophos"/>
    <property type="match status" value="1"/>
</dbReference>
<dbReference type="GO" id="GO:0016787">
    <property type="term" value="F:hydrolase activity"/>
    <property type="evidence" value="ECO:0007669"/>
    <property type="project" value="UniProtKB-KW"/>
</dbReference>
<protein>
    <recommendedName>
        <fullName evidence="3">Calcineurin-like phosphoesterase domain-containing protein</fullName>
    </recommendedName>
</protein>
<proteinExistence type="predicted"/>
<dbReference type="InterPro" id="IPR029052">
    <property type="entry name" value="Metallo-depent_PP-like"/>
</dbReference>
<dbReference type="InterPro" id="IPR004843">
    <property type="entry name" value="Calcineurin-like_PHP"/>
</dbReference>
<dbReference type="PANTHER" id="PTHR30337">
    <property type="entry name" value="COMPONENT OF ATP-DEPENDENT DSDNA EXONUCLEASE"/>
    <property type="match status" value="1"/>
</dbReference>
<feature type="region of interest" description="Disordered" evidence="2">
    <location>
        <begin position="170"/>
        <end position="191"/>
    </location>
</feature>
<keyword evidence="1" id="KW-0378">Hydrolase</keyword>
<sequence length="191" mass="21240">MRFIHVADVHLGAHFGRHQASIREDLSAASQDTFERSVYLAIDEEVHAFLIAGDLFDDDRPKPETLWFLDTQFRRLDEHGITVVYAKGNHDPGPGPESIEWSDNVLIVSEVEPRRVKIPGRNGEPVGYVTSAGHPSANETQNLSDSFRRFDSKLPEVGLLHTQVHSSLGAADHHPYAPSELSSLESAGFDY</sequence>
<feature type="non-terminal residue" evidence="4">
    <location>
        <position position="191"/>
    </location>
</feature>
<evidence type="ECO:0000256" key="2">
    <source>
        <dbReference type="SAM" id="MobiDB-lite"/>
    </source>
</evidence>
<gene>
    <name evidence="4" type="ORF">METZ01_LOCUS361187</name>
</gene>
<dbReference type="SUPFAM" id="SSF56300">
    <property type="entry name" value="Metallo-dependent phosphatases"/>
    <property type="match status" value="1"/>
</dbReference>
<evidence type="ECO:0000259" key="3">
    <source>
        <dbReference type="Pfam" id="PF00149"/>
    </source>
</evidence>
<name>A0A382SER0_9ZZZZ</name>
<dbReference type="PANTHER" id="PTHR30337:SF7">
    <property type="entry name" value="PHOSPHOESTERASE"/>
    <property type="match status" value="1"/>
</dbReference>
<dbReference type="Gene3D" id="3.60.21.10">
    <property type="match status" value="1"/>
</dbReference>
<organism evidence="4">
    <name type="scientific">marine metagenome</name>
    <dbReference type="NCBI Taxonomy" id="408172"/>
    <lineage>
        <taxon>unclassified sequences</taxon>
        <taxon>metagenomes</taxon>
        <taxon>ecological metagenomes</taxon>
    </lineage>
</organism>
<dbReference type="EMBL" id="UINC01128529">
    <property type="protein sequence ID" value="SVD08333.1"/>
    <property type="molecule type" value="Genomic_DNA"/>
</dbReference>